<dbReference type="InterPro" id="IPR011009">
    <property type="entry name" value="Kinase-like_dom_sf"/>
</dbReference>
<reference evidence="3" key="1">
    <citation type="submission" date="2020-11" db="EMBL/GenBank/DDBJ databases">
        <authorList>
            <consortium name="DOE Joint Genome Institute"/>
            <person name="Ahrendt S."/>
            <person name="Riley R."/>
            <person name="Andreopoulos W."/>
            <person name="Labutti K."/>
            <person name="Pangilinan J."/>
            <person name="Ruiz-Duenas F.J."/>
            <person name="Barrasa J.M."/>
            <person name="Sanchez-Garcia M."/>
            <person name="Camarero S."/>
            <person name="Miyauchi S."/>
            <person name="Serrano A."/>
            <person name="Linde D."/>
            <person name="Babiker R."/>
            <person name="Drula E."/>
            <person name="Ayuso-Fernandez I."/>
            <person name="Pacheco R."/>
            <person name="Padilla G."/>
            <person name="Ferreira P."/>
            <person name="Barriuso J."/>
            <person name="Kellner H."/>
            <person name="Castanera R."/>
            <person name="Alfaro M."/>
            <person name="Ramirez L."/>
            <person name="Pisabarro A.G."/>
            <person name="Kuo A."/>
            <person name="Tritt A."/>
            <person name="Lipzen A."/>
            <person name="He G."/>
            <person name="Yan M."/>
            <person name="Ng V."/>
            <person name="Cullen D."/>
            <person name="Martin F."/>
            <person name="Rosso M.-N."/>
            <person name="Henrissat B."/>
            <person name="Hibbett D."/>
            <person name="Martinez A.T."/>
            <person name="Grigoriev I.V."/>
        </authorList>
    </citation>
    <scope>NUCLEOTIDE SEQUENCE</scope>
    <source>
        <strain evidence="3">ATCC 90797</strain>
    </source>
</reference>
<evidence type="ECO:0000313" key="4">
    <source>
        <dbReference type="Proteomes" id="UP000807025"/>
    </source>
</evidence>
<feature type="domain" description="Fungal-type protein kinase" evidence="2">
    <location>
        <begin position="157"/>
        <end position="253"/>
    </location>
</feature>
<proteinExistence type="predicted"/>
<sequence>MPEQNKHTPRKWYHSLCSTYTTSKFTTQRELVVKDHPEIPVVSLEFFQTVTPAVPDALLHAVLERLKECGSITNNGRMWGFAKKDPKQSRRPENDTFTHVHEFTEAIIRAGEGYTGQESCMTIGHSPNSTPSSERGNPSRPDGFGCSTIAQHDNEVMELPQRPPSWSGIILAKEDKKAEKESDALDNFAKVMWSGHHILRNDPRRNFCFGMTTENATCRLWFFARSHVMVSEAFNAITNHALLVRFILSLSFAHVLSTASMSPLAVQSSLSTVGENPSARPISTSSPLTATSGHSTIDDNTQSEPKSGVSPLSAHSSQSTIHGDISADVSRVYSSVNYDFALRAHGYDPTMQRLRHGVYRIRVGDKWYITAGTLSDSRAERICGRCTRVWRVYEDKKYEEGEEKVYYVLKDVWIDSSNNTEATIWRRLKEKVNAEVFDQHFLTLVAAFEPGEGVTTCSFLGRGNYPHTENVDFMDSQFIGILDLEPSPSIPDIVAGSYSEDRFHIQGALDMEPRAKRAKKRPRYHPRTHDRSIWKEVCETYHDQDDMQVMFTMLEHAVKALKAMWEDAHAIHRDISTGNILYDSENGRLGDLEYVVFYDDEPSPVHNVKTGTLQFMAIEVSDGAYLFEPIEENVFMDAVHTLDTDPDPGPVHPFRHNVLHDLESIWWLAMWSILSYYPDNIGADPEALEIQRHTYEALFSPDFSLDKERNNALTSRRPRFISSIALPFHTMGELAFRLRNMLRVSYKQAETTLPIKSDCQVFRSAFKTTMALLNAMKTSLEEAGITNVTRVYELLYPRKRKAEETGEIQEEAPPMKK</sequence>
<feature type="compositionally biased region" description="Polar residues" evidence="1">
    <location>
        <begin position="274"/>
        <end position="305"/>
    </location>
</feature>
<comment type="caution">
    <text evidence="3">The sequence shown here is derived from an EMBL/GenBank/DDBJ whole genome shotgun (WGS) entry which is preliminary data.</text>
</comment>
<dbReference type="Proteomes" id="UP000807025">
    <property type="component" value="Unassembled WGS sequence"/>
</dbReference>
<dbReference type="Pfam" id="PF17667">
    <property type="entry name" value="Pkinase_fungal"/>
    <property type="match status" value="2"/>
</dbReference>
<feature type="domain" description="Fungal-type protein kinase" evidence="2">
    <location>
        <begin position="346"/>
        <end position="672"/>
    </location>
</feature>
<dbReference type="OrthoDB" id="3260094at2759"/>
<feature type="region of interest" description="Disordered" evidence="1">
    <location>
        <begin position="274"/>
        <end position="318"/>
    </location>
</feature>
<feature type="compositionally biased region" description="Polar residues" evidence="1">
    <location>
        <begin position="124"/>
        <end position="136"/>
    </location>
</feature>
<dbReference type="AlphaFoldDB" id="A0A9P6DHG0"/>
<feature type="region of interest" description="Disordered" evidence="1">
    <location>
        <begin position="124"/>
        <end position="143"/>
    </location>
</feature>
<evidence type="ECO:0000256" key="1">
    <source>
        <dbReference type="SAM" id="MobiDB-lite"/>
    </source>
</evidence>
<keyword evidence="4" id="KW-1185">Reference proteome</keyword>
<dbReference type="EMBL" id="MU154553">
    <property type="protein sequence ID" value="KAF9496390.1"/>
    <property type="molecule type" value="Genomic_DNA"/>
</dbReference>
<organism evidence="3 4">
    <name type="scientific">Pleurotus eryngii</name>
    <name type="common">Boletus of the steppes</name>
    <dbReference type="NCBI Taxonomy" id="5323"/>
    <lineage>
        <taxon>Eukaryota</taxon>
        <taxon>Fungi</taxon>
        <taxon>Dikarya</taxon>
        <taxon>Basidiomycota</taxon>
        <taxon>Agaricomycotina</taxon>
        <taxon>Agaricomycetes</taxon>
        <taxon>Agaricomycetidae</taxon>
        <taxon>Agaricales</taxon>
        <taxon>Pleurotineae</taxon>
        <taxon>Pleurotaceae</taxon>
        <taxon>Pleurotus</taxon>
    </lineage>
</organism>
<dbReference type="PANTHER" id="PTHR38248:SF2">
    <property type="entry name" value="FUNK1 11"/>
    <property type="match status" value="1"/>
</dbReference>
<name>A0A9P6DHG0_PLEER</name>
<dbReference type="InterPro" id="IPR040976">
    <property type="entry name" value="Pkinase_fungal"/>
</dbReference>
<dbReference type="SUPFAM" id="SSF56112">
    <property type="entry name" value="Protein kinase-like (PK-like)"/>
    <property type="match status" value="1"/>
</dbReference>
<evidence type="ECO:0000313" key="3">
    <source>
        <dbReference type="EMBL" id="KAF9496390.1"/>
    </source>
</evidence>
<evidence type="ECO:0000259" key="2">
    <source>
        <dbReference type="Pfam" id="PF17667"/>
    </source>
</evidence>
<dbReference type="PANTHER" id="PTHR38248">
    <property type="entry name" value="FUNK1 6"/>
    <property type="match status" value="1"/>
</dbReference>
<accession>A0A9P6DHG0</accession>
<protein>
    <recommendedName>
        <fullName evidence="2">Fungal-type protein kinase domain-containing protein</fullName>
    </recommendedName>
</protein>
<dbReference type="Gene3D" id="1.10.510.10">
    <property type="entry name" value="Transferase(Phosphotransferase) domain 1"/>
    <property type="match status" value="1"/>
</dbReference>
<gene>
    <name evidence="3" type="ORF">BDN71DRAFT_1495354</name>
</gene>